<dbReference type="HOGENOM" id="CLU_1777136_0_0_1"/>
<dbReference type="Gene3D" id="3.30.559.10">
    <property type="entry name" value="Chloramphenicol acetyltransferase-like domain"/>
    <property type="match status" value="1"/>
</dbReference>
<dbReference type="Proteomes" id="UP000054248">
    <property type="component" value="Unassembled WGS sequence"/>
</dbReference>
<evidence type="ECO:0000313" key="2">
    <source>
        <dbReference type="Proteomes" id="UP000054248"/>
    </source>
</evidence>
<organism evidence="1 2">
    <name type="scientific">Tulasnella calospora MUT 4182</name>
    <dbReference type="NCBI Taxonomy" id="1051891"/>
    <lineage>
        <taxon>Eukaryota</taxon>
        <taxon>Fungi</taxon>
        <taxon>Dikarya</taxon>
        <taxon>Basidiomycota</taxon>
        <taxon>Agaricomycotina</taxon>
        <taxon>Agaricomycetes</taxon>
        <taxon>Cantharellales</taxon>
        <taxon>Tulasnellaceae</taxon>
        <taxon>Tulasnella</taxon>
    </lineage>
</organism>
<reference evidence="2" key="2">
    <citation type="submission" date="2015-01" db="EMBL/GenBank/DDBJ databases">
        <title>Evolutionary Origins and Diversification of the Mycorrhizal Mutualists.</title>
        <authorList>
            <consortium name="DOE Joint Genome Institute"/>
            <consortium name="Mycorrhizal Genomics Consortium"/>
            <person name="Kohler A."/>
            <person name="Kuo A."/>
            <person name="Nagy L.G."/>
            <person name="Floudas D."/>
            <person name="Copeland A."/>
            <person name="Barry K.W."/>
            <person name="Cichocki N."/>
            <person name="Veneault-Fourrey C."/>
            <person name="LaButti K."/>
            <person name="Lindquist E.A."/>
            <person name="Lipzen A."/>
            <person name="Lundell T."/>
            <person name="Morin E."/>
            <person name="Murat C."/>
            <person name="Riley R."/>
            <person name="Ohm R."/>
            <person name="Sun H."/>
            <person name="Tunlid A."/>
            <person name="Henrissat B."/>
            <person name="Grigoriev I.V."/>
            <person name="Hibbett D.S."/>
            <person name="Martin F."/>
        </authorList>
    </citation>
    <scope>NUCLEOTIDE SEQUENCE [LARGE SCALE GENOMIC DNA]</scope>
    <source>
        <strain evidence="2">MUT 4182</strain>
    </source>
</reference>
<dbReference type="AlphaFoldDB" id="A0A0C3M9D5"/>
<name>A0A0C3M9D5_9AGAM</name>
<keyword evidence="2" id="KW-1185">Reference proteome</keyword>
<sequence>MVMYSDPLPPSSASSVSALARFIRTTVNQARDHKFLEKWMSWASYLLGKAANAGPEGRFQFFGPEDGEVSINSNYRTDWNDAHFGFPGRARFFTSWSTMNYFRIFCANPRPDGSTSSNGVSDANVCVHIHKDYAEKFVSIITQEYPDTLAE</sequence>
<dbReference type="InterPro" id="IPR023213">
    <property type="entry name" value="CAT-like_dom_sf"/>
</dbReference>
<accession>A0A0C3M9D5</accession>
<protein>
    <submittedName>
        <fullName evidence="1">Uncharacterized protein</fullName>
    </submittedName>
</protein>
<evidence type="ECO:0000313" key="1">
    <source>
        <dbReference type="EMBL" id="KIO30312.1"/>
    </source>
</evidence>
<dbReference type="OrthoDB" id="1862401at2759"/>
<reference evidence="1 2" key="1">
    <citation type="submission" date="2014-04" db="EMBL/GenBank/DDBJ databases">
        <authorList>
            <consortium name="DOE Joint Genome Institute"/>
            <person name="Kuo A."/>
            <person name="Girlanda M."/>
            <person name="Perotto S."/>
            <person name="Kohler A."/>
            <person name="Nagy L.G."/>
            <person name="Floudas D."/>
            <person name="Copeland A."/>
            <person name="Barry K.W."/>
            <person name="Cichocki N."/>
            <person name="Veneault-Fourrey C."/>
            <person name="LaButti K."/>
            <person name="Lindquist E.A."/>
            <person name="Lipzen A."/>
            <person name="Lundell T."/>
            <person name="Morin E."/>
            <person name="Murat C."/>
            <person name="Sun H."/>
            <person name="Tunlid A."/>
            <person name="Henrissat B."/>
            <person name="Grigoriev I.V."/>
            <person name="Hibbett D.S."/>
            <person name="Martin F."/>
            <person name="Nordberg H.P."/>
            <person name="Cantor M.N."/>
            <person name="Hua S.X."/>
        </authorList>
    </citation>
    <scope>NUCLEOTIDE SEQUENCE [LARGE SCALE GENOMIC DNA]</scope>
    <source>
        <strain evidence="1 2">MUT 4182</strain>
    </source>
</reference>
<proteinExistence type="predicted"/>
<gene>
    <name evidence="1" type="ORF">M407DRAFT_155259</name>
</gene>
<dbReference type="EMBL" id="KN822973">
    <property type="protein sequence ID" value="KIO30312.1"/>
    <property type="molecule type" value="Genomic_DNA"/>
</dbReference>